<feature type="region of interest" description="Disordered" evidence="1">
    <location>
        <begin position="1"/>
        <end position="65"/>
    </location>
</feature>
<evidence type="ECO:0000313" key="2">
    <source>
        <dbReference type="EMBL" id="MCI96214.1"/>
    </source>
</evidence>
<feature type="compositionally biased region" description="Basic and acidic residues" evidence="1">
    <location>
        <begin position="41"/>
        <end position="51"/>
    </location>
</feature>
<comment type="caution">
    <text evidence="2">The sequence shown here is derived from an EMBL/GenBank/DDBJ whole genome shotgun (WGS) entry which is preliminary data.</text>
</comment>
<evidence type="ECO:0000313" key="3">
    <source>
        <dbReference type="Proteomes" id="UP000265520"/>
    </source>
</evidence>
<accession>A0A392W6F2</accession>
<protein>
    <submittedName>
        <fullName evidence="2">Uncharacterized protein</fullName>
    </submittedName>
</protein>
<reference evidence="2 3" key="1">
    <citation type="journal article" date="2018" name="Front. Plant Sci.">
        <title>Red Clover (Trifolium pratense) and Zigzag Clover (T. medium) - A Picture of Genomic Similarities and Differences.</title>
        <authorList>
            <person name="Dluhosova J."/>
            <person name="Istvanek J."/>
            <person name="Nedelnik J."/>
            <person name="Repkova J."/>
        </authorList>
    </citation>
    <scope>NUCLEOTIDE SEQUENCE [LARGE SCALE GENOMIC DNA]</scope>
    <source>
        <strain evidence="3">cv. 10/8</strain>
        <tissue evidence="2">Leaf</tissue>
    </source>
</reference>
<proteinExistence type="predicted"/>
<sequence>LKQPNPNMLKKRKDKDQNPDLPSETTTRNLLKPPPPTVTKETTKKRDDRGVKLARIVTAPEGEGF</sequence>
<dbReference type="Proteomes" id="UP000265520">
    <property type="component" value="Unassembled WGS sequence"/>
</dbReference>
<feature type="non-terminal residue" evidence="2">
    <location>
        <position position="1"/>
    </location>
</feature>
<dbReference type="EMBL" id="LXQA011408442">
    <property type="protein sequence ID" value="MCI96214.1"/>
    <property type="molecule type" value="Genomic_DNA"/>
</dbReference>
<dbReference type="AlphaFoldDB" id="A0A392W6F2"/>
<name>A0A392W6F2_9FABA</name>
<keyword evidence="3" id="KW-1185">Reference proteome</keyword>
<evidence type="ECO:0000256" key="1">
    <source>
        <dbReference type="SAM" id="MobiDB-lite"/>
    </source>
</evidence>
<organism evidence="2 3">
    <name type="scientific">Trifolium medium</name>
    <dbReference type="NCBI Taxonomy" id="97028"/>
    <lineage>
        <taxon>Eukaryota</taxon>
        <taxon>Viridiplantae</taxon>
        <taxon>Streptophyta</taxon>
        <taxon>Embryophyta</taxon>
        <taxon>Tracheophyta</taxon>
        <taxon>Spermatophyta</taxon>
        <taxon>Magnoliopsida</taxon>
        <taxon>eudicotyledons</taxon>
        <taxon>Gunneridae</taxon>
        <taxon>Pentapetalae</taxon>
        <taxon>rosids</taxon>
        <taxon>fabids</taxon>
        <taxon>Fabales</taxon>
        <taxon>Fabaceae</taxon>
        <taxon>Papilionoideae</taxon>
        <taxon>50 kb inversion clade</taxon>
        <taxon>NPAAA clade</taxon>
        <taxon>Hologalegina</taxon>
        <taxon>IRL clade</taxon>
        <taxon>Trifolieae</taxon>
        <taxon>Trifolium</taxon>
    </lineage>
</organism>